<dbReference type="GO" id="GO:0004674">
    <property type="term" value="F:protein serine/threonine kinase activity"/>
    <property type="evidence" value="ECO:0007669"/>
    <property type="project" value="UniProtKB-KW"/>
</dbReference>
<dbReference type="InterPro" id="IPR000719">
    <property type="entry name" value="Prot_kinase_dom"/>
</dbReference>
<protein>
    <recommendedName>
        <fullName evidence="1">non-specific serine/threonine protein kinase</fullName>
        <ecNumber evidence="1">2.7.11.1</ecNumber>
    </recommendedName>
</protein>
<evidence type="ECO:0000256" key="6">
    <source>
        <dbReference type="ARBA" id="ARBA00022840"/>
    </source>
</evidence>
<evidence type="ECO:0000256" key="7">
    <source>
        <dbReference type="PROSITE-ProRule" id="PRU10141"/>
    </source>
</evidence>
<dbReference type="SMART" id="SM00220">
    <property type="entry name" value="S_TKc"/>
    <property type="match status" value="1"/>
</dbReference>
<evidence type="ECO:0000256" key="8">
    <source>
        <dbReference type="SAM" id="MobiDB-lite"/>
    </source>
</evidence>
<dbReference type="Gene3D" id="1.10.510.10">
    <property type="entry name" value="Transferase(Phosphotransferase) domain 1"/>
    <property type="match status" value="1"/>
</dbReference>
<keyword evidence="3" id="KW-0808">Transferase</keyword>
<dbReference type="PROSITE" id="PS00107">
    <property type="entry name" value="PROTEIN_KINASE_ATP"/>
    <property type="match status" value="1"/>
</dbReference>
<dbReference type="EMBL" id="VJZA01000004">
    <property type="protein sequence ID" value="TVT25037.1"/>
    <property type="molecule type" value="Genomic_DNA"/>
</dbReference>
<evidence type="ECO:0000256" key="4">
    <source>
        <dbReference type="ARBA" id="ARBA00022741"/>
    </source>
</evidence>
<accession>A0A558AL87</accession>
<dbReference type="InterPro" id="IPR011009">
    <property type="entry name" value="Kinase-like_dom_sf"/>
</dbReference>
<dbReference type="GO" id="GO:0005524">
    <property type="term" value="F:ATP binding"/>
    <property type="evidence" value="ECO:0007669"/>
    <property type="project" value="UniProtKB-UniRule"/>
</dbReference>
<keyword evidence="11" id="KW-1185">Reference proteome</keyword>
<feature type="region of interest" description="Disordered" evidence="8">
    <location>
        <begin position="318"/>
        <end position="350"/>
    </location>
</feature>
<evidence type="ECO:0000256" key="5">
    <source>
        <dbReference type="ARBA" id="ARBA00022777"/>
    </source>
</evidence>
<feature type="domain" description="Protein kinase" evidence="9">
    <location>
        <begin position="62"/>
        <end position="316"/>
    </location>
</feature>
<dbReference type="Gene3D" id="3.30.200.20">
    <property type="entry name" value="Phosphorylase Kinase, domain 1"/>
    <property type="match status" value="1"/>
</dbReference>
<sequence length="350" mass="36828">MTGPSTSLATMKVASDLPGGRLHDARCRRAGPEAGIATVAPDLDLAEGQSPGPGGRLVAGRYRLRSLLGRGAMGRVWLAEDEVLDRLVALKQLVLSAQASGTTRKAARWRALEEARAAARVDHLGAVRIHDVVKDYGCPWIVMELLSGRTLAEAVDADGPLPVDQAAAVGLALLDVLQTAHRAGIVHRDVKPANVHLCEDGRVVLTDFGVARALDDPAPVPGGELVGSPAYMAPEQLRGGAAGPASDLFSLGATLFAAVESRAPFVKGDVFATLTAVVEDPPAPFRRAGPLRPVIEGLLAKEPEQRFNADEARTALRGIQRDGEYSRWGARNGPVAPSPGFQPAASRDDR</sequence>
<evidence type="ECO:0000313" key="10">
    <source>
        <dbReference type="EMBL" id="TVT25037.1"/>
    </source>
</evidence>
<evidence type="ECO:0000256" key="3">
    <source>
        <dbReference type="ARBA" id="ARBA00022679"/>
    </source>
</evidence>
<evidence type="ECO:0000313" key="11">
    <source>
        <dbReference type="Proteomes" id="UP000318578"/>
    </source>
</evidence>
<gene>
    <name evidence="10" type="ORF">FNH06_04245</name>
</gene>
<evidence type="ECO:0000256" key="1">
    <source>
        <dbReference type="ARBA" id="ARBA00012513"/>
    </source>
</evidence>
<dbReference type="PANTHER" id="PTHR43289">
    <property type="entry name" value="MITOGEN-ACTIVATED PROTEIN KINASE KINASE KINASE 20-RELATED"/>
    <property type="match status" value="1"/>
</dbReference>
<evidence type="ECO:0000256" key="2">
    <source>
        <dbReference type="ARBA" id="ARBA00022527"/>
    </source>
</evidence>
<comment type="caution">
    <text evidence="10">The sequence shown here is derived from an EMBL/GenBank/DDBJ whole genome shotgun (WGS) entry which is preliminary data.</text>
</comment>
<dbReference type="Proteomes" id="UP000318578">
    <property type="component" value="Unassembled WGS sequence"/>
</dbReference>
<dbReference type="PANTHER" id="PTHR43289:SF6">
    <property type="entry name" value="SERINE_THREONINE-PROTEIN KINASE NEKL-3"/>
    <property type="match status" value="1"/>
</dbReference>
<dbReference type="CDD" id="cd14014">
    <property type="entry name" value="STKc_PknB_like"/>
    <property type="match status" value="1"/>
</dbReference>
<dbReference type="AlphaFoldDB" id="A0A558AL87"/>
<reference evidence="10 11" key="1">
    <citation type="submission" date="2019-07" db="EMBL/GenBank/DDBJ databases">
        <title>New species of Amycolatopsis and Streptomyces.</title>
        <authorList>
            <person name="Duangmal K."/>
            <person name="Teo W.F.A."/>
            <person name="Lipun K."/>
        </authorList>
    </citation>
    <scope>NUCLEOTIDE SEQUENCE [LARGE SCALE GENOMIC DNA]</scope>
    <source>
        <strain evidence="10 11">JCM 30562</strain>
    </source>
</reference>
<dbReference type="RefSeq" id="WP_144633860.1">
    <property type="nucleotide sequence ID" value="NZ_BNAX01000015.1"/>
</dbReference>
<keyword evidence="6 7" id="KW-0067">ATP-binding</keyword>
<keyword evidence="4 7" id="KW-0547">Nucleotide-binding</keyword>
<evidence type="ECO:0000259" key="9">
    <source>
        <dbReference type="PROSITE" id="PS50011"/>
    </source>
</evidence>
<dbReference type="EC" id="2.7.11.1" evidence="1"/>
<keyword evidence="5 10" id="KW-0418">Kinase</keyword>
<dbReference type="OrthoDB" id="9762169at2"/>
<keyword evidence="2 10" id="KW-0723">Serine/threonine-protein kinase</keyword>
<feature type="binding site" evidence="7">
    <location>
        <position position="91"/>
    </location>
    <ligand>
        <name>ATP</name>
        <dbReference type="ChEBI" id="CHEBI:30616"/>
    </ligand>
</feature>
<dbReference type="Pfam" id="PF00069">
    <property type="entry name" value="Pkinase"/>
    <property type="match status" value="1"/>
</dbReference>
<name>A0A558AL87_9PSEU</name>
<organism evidence="10 11">
    <name type="scientific">Amycolatopsis acidiphila</name>
    <dbReference type="NCBI Taxonomy" id="715473"/>
    <lineage>
        <taxon>Bacteria</taxon>
        <taxon>Bacillati</taxon>
        <taxon>Actinomycetota</taxon>
        <taxon>Actinomycetes</taxon>
        <taxon>Pseudonocardiales</taxon>
        <taxon>Pseudonocardiaceae</taxon>
        <taxon>Amycolatopsis</taxon>
    </lineage>
</organism>
<proteinExistence type="predicted"/>
<dbReference type="PROSITE" id="PS50011">
    <property type="entry name" value="PROTEIN_KINASE_DOM"/>
    <property type="match status" value="1"/>
</dbReference>
<dbReference type="SUPFAM" id="SSF56112">
    <property type="entry name" value="Protein kinase-like (PK-like)"/>
    <property type="match status" value="1"/>
</dbReference>
<dbReference type="InterPro" id="IPR017441">
    <property type="entry name" value="Protein_kinase_ATP_BS"/>
</dbReference>